<dbReference type="InterPro" id="IPR001610">
    <property type="entry name" value="PAC"/>
</dbReference>
<feature type="domain" description="PAS" evidence="5">
    <location>
        <begin position="540"/>
        <end position="589"/>
    </location>
</feature>
<dbReference type="PROSITE" id="PS51832">
    <property type="entry name" value="HD_GYP"/>
    <property type="match status" value="1"/>
</dbReference>
<dbReference type="InterPro" id="IPR029787">
    <property type="entry name" value="Nucleotide_cyclase"/>
</dbReference>
<dbReference type="Pfam" id="PF00990">
    <property type="entry name" value="GGDEF"/>
    <property type="match status" value="1"/>
</dbReference>
<dbReference type="SMART" id="SM00267">
    <property type="entry name" value="GGDEF"/>
    <property type="match status" value="1"/>
</dbReference>
<feature type="domain" description="Response regulatory" evidence="4">
    <location>
        <begin position="5"/>
        <end position="122"/>
    </location>
</feature>
<dbReference type="NCBIfam" id="TIGR00229">
    <property type="entry name" value="sensory_box"/>
    <property type="match status" value="2"/>
</dbReference>
<dbReference type="Gene3D" id="3.30.70.270">
    <property type="match status" value="1"/>
</dbReference>
<evidence type="ECO:0000259" key="8">
    <source>
        <dbReference type="PROSITE" id="PS51832"/>
    </source>
</evidence>
<dbReference type="InterPro" id="IPR013655">
    <property type="entry name" value="PAS_fold_3"/>
</dbReference>
<dbReference type="Pfam" id="PF08447">
    <property type="entry name" value="PAS_3"/>
    <property type="match status" value="2"/>
</dbReference>
<dbReference type="RefSeq" id="WP_003503857.1">
    <property type="nucleotide sequence ID" value="NZ_BAABZD010000005.1"/>
</dbReference>
<dbReference type="InterPro" id="IPR000700">
    <property type="entry name" value="PAS-assoc_C"/>
</dbReference>
<keyword evidence="9" id="KW-0378">Hydrolase</keyword>
<dbReference type="Gene3D" id="3.40.50.2300">
    <property type="match status" value="1"/>
</dbReference>
<dbReference type="Pfam" id="PF00072">
    <property type="entry name" value="Response_reg"/>
    <property type="match status" value="1"/>
</dbReference>
<evidence type="ECO:0000259" key="6">
    <source>
        <dbReference type="PROSITE" id="PS50113"/>
    </source>
</evidence>
<dbReference type="Gene3D" id="3.30.450.40">
    <property type="match status" value="1"/>
</dbReference>
<dbReference type="Pfam" id="PF13487">
    <property type="entry name" value="HD_5"/>
    <property type="match status" value="1"/>
</dbReference>
<dbReference type="InterPro" id="IPR001789">
    <property type="entry name" value="Sig_transdc_resp-reg_receiver"/>
</dbReference>
<feature type="domain" description="PAC" evidence="6">
    <location>
        <begin position="592"/>
        <end position="643"/>
    </location>
</feature>
<dbReference type="InterPro" id="IPR035965">
    <property type="entry name" value="PAS-like_dom_sf"/>
</dbReference>
<evidence type="ECO:0000313" key="9">
    <source>
        <dbReference type="EMBL" id="VYU81084.1"/>
    </source>
</evidence>
<dbReference type="SMART" id="SM00448">
    <property type="entry name" value="REC"/>
    <property type="match status" value="1"/>
</dbReference>
<dbReference type="CDD" id="cd00077">
    <property type="entry name" value="HDc"/>
    <property type="match status" value="1"/>
</dbReference>
<protein>
    <recommendedName>
        <fullName evidence="1">Stage 0 sporulation protein A homolog</fullName>
    </recommendedName>
</protein>
<sequence length="1250" mass="142724">MNRNTLLVVDDVEVNRAILRALFENNYNILEAENGEQALLLLNQYKDSIAALLLDIIMPVKNGYEVMSDMNRTRLLKNIPVIIITSEDTIESEVRAFDLGASDIVMKPFEPHVVKRRVQNAIELNLHREHLEELVELQSVKLRESRDVLMDALSSVVEHRSVESGQHILRIRMFTKILLENIMHSYPEYDLSERTINIIASASALHDIGKISIPDAILNKPGPLTAEEFSIMKTHSEKGCEILSGLDRMDDKEYLRYAYRICRYHHERWDGKGYPDGLKGDSIPICAQAVGIADAYDALTTDRVYKKAFSPAKAYTMILNGECGVFSPKLLECFKSSREEFVRLTHSYADGHSPKADLRKAPALPQFRQTEEQDTQQYGQMKYAAMLRCADSTVMEVDLSTGIYHLVYIASEDFEPLRSGGNYKEALKNFTEKSVHTGDQGIVAGSSDNYIHDFVENGLLKHTLKYRVLHRATGDYLWYEAVTLRINIQAPHSHRILIVWKRLESPPIQAAQSERSSGITEIQNLMVGILQCVNDRWFTILDANQGFFNLSGYSRTDLNDELQGHYLNIIHPDDRAEVIARFHEKLLLGIPIELEYRILARDGRIIWILDKCQLSVSGDGKEYINCVLTDMTQVKQAQEDLRLTMERHQIILDQTNDIIFEWDIGSDMISYSSNWEKKFGYKPDSEGSLSRIPNASHLFPEDVPSFLALMESIRNGVPYRELEIRIANSAGHYVWCRVRATTQFDRNRNPIKAVGVILDIDAEKRKTQELTAKAERDALTGLYNKSTGRHKIQKLLEERGGSEQASMMIIDLDNFKQINDSYGHMFGDAVLTEISSQLQRLFRTGDVIVRIGGDEFLVYMCSFADDQVLHARAQRVVDAFHNVLKDELQDYHLSCSIGISCCPDDGSDYQTLFQACDQALYHAKQQGKDQYALYDRTVMSGGFIRNSDQLPAAGTRIESDDSLNLVTYSIIQQAFQVLYEARNQEAAINSILEMVEQKCNVSRVYIIEDTNYGTFCNNTFEWCNKGIKSEIANLQNVDYSKFMDGNCRYCDLFNENGVFFCPDVATLPPKLYNMFHKQGIHSLLQCAIRNDGRFTGYVGFDDCKDKRIWTQAQIDALIFISELLSTFLLKMRAQNRAVAMAENLQMVLDNQNSWIYVIDPDTYALKYINAKTYAIAPSARLGMPCYKAFFDRNTPCRICPVRDIRININQTMEVYNPVLKVWSMADASYIRWESQDACLLSCHDITPYKE</sequence>
<dbReference type="GO" id="GO:0016787">
    <property type="term" value="F:hydrolase activity"/>
    <property type="evidence" value="ECO:0007669"/>
    <property type="project" value="UniProtKB-KW"/>
</dbReference>
<feature type="domain" description="GGDEF" evidence="7">
    <location>
        <begin position="803"/>
        <end position="936"/>
    </location>
</feature>
<dbReference type="InterPro" id="IPR003607">
    <property type="entry name" value="HD/PDEase_dom"/>
</dbReference>
<accession>A0A6N3HVJ3</accession>
<dbReference type="InterPro" id="IPR043128">
    <property type="entry name" value="Rev_trsase/Diguanyl_cyclase"/>
</dbReference>
<dbReference type="InterPro" id="IPR011006">
    <property type="entry name" value="CheY-like_superfamily"/>
</dbReference>
<name>A0A6N3HVJ3_CLOSY</name>
<dbReference type="Gene3D" id="1.10.3210.10">
    <property type="entry name" value="Hypothetical protein af1432"/>
    <property type="match status" value="1"/>
</dbReference>
<dbReference type="SMART" id="SM00471">
    <property type="entry name" value="HDc"/>
    <property type="match status" value="1"/>
</dbReference>
<dbReference type="InterPro" id="IPR000160">
    <property type="entry name" value="GGDEF_dom"/>
</dbReference>
<proteinExistence type="predicted"/>
<dbReference type="SUPFAM" id="SSF55073">
    <property type="entry name" value="Nucleotide cyclase"/>
    <property type="match status" value="1"/>
</dbReference>
<feature type="domain" description="PAC" evidence="6">
    <location>
        <begin position="720"/>
        <end position="772"/>
    </location>
</feature>
<dbReference type="NCBIfam" id="TIGR00254">
    <property type="entry name" value="GGDEF"/>
    <property type="match status" value="1"/>
</dbReference>
<dbReference type="Gene3D" id="3.30.450.20">
    <property type="entry name" value="PAS domain"/>
    <property type="match status" value="2"/>
</dbReference>
<keyword evidence="3" id="KW-0597">Phosphoprotein</keyword>
<dbReference type="GO" id="GO:0000160">
    <property type="term" value="P:phosphorelay signal transduction system"/>
    <property type="evidence" value="ECO:0007669"/>
    <property type="project" value="InterPro"/>
</dbReference>
<evidence type="ECO:0000256" key="1">
    <source>
        <dbReference type="ARBA" id="ARBA00018672"/>
    </source>
</evidence>
<dbReference type="InterPro" id="IPR037522">
    <property type="entry name" value="HD_GYP_dom"/>
</dbReference>
<dbReference type="PROSITE" id="PS50887">
    <property type="entry name" value="GGDEF"/>
    <property type="match status" value="1"/>
</dbReference>
<dbReference type="PANTHER" id="PTHR45228:SF1">
    <property type="entry name" value="CYCLIC DI-GMP PHOSPHODIESTERASE TM_0186"/>
    <property type="match status" value="1"/>
</dbReference>
<evidence type="ECO:0000259" key="4">
    <source>
        <dbReference type="PROSITE" id="PS50110"/>
    </source>
</evidence>
<feature type="domain" description="HD-GYP" evidence="8">
    <location>
        <begin position="142"/>
        <end position="350"/>
    </location>
</feature>
<gene>
    <name evidence="9" type="primary">rpfG_5</name>
    <name evidence="9" type="ORF">CSLFYP84_04359</name>
</gene>
<dbReference type="CDD" id="cd00130">
    <property type="entry name" value="PAS"/>
    <property type="match status" value="2"/>
</dbReference>
<dbReference type="SMART" id="SM00091">
    <property type="entry name" value="PAS"/>
    <property type="match status" value="2"/>
</dbReference>
<dbReference type="SUPFAM" id="SSF52172">
    <property type="entry name" value="CheY-like"/>
    <property type="match status" value="1"/>
</dbReference>
<dbReference type="SMART" id="SM00086">
    <property type="entry name" value="PAC"/>
    <property type="match status" value="2"/>
</dbReference>
<dbReference type="PROSITE" id="PS50112">
    <property type="entry name" value="PAS"/>
    <property type="match status" value="1"/>
</dbReference>
<dbReference type="SUPFAM" id="SSF55781">
    <property type="entry name" value="GAF domain-like"/>
    <property type="match status" value="1"/>
</dbReference>
<organism evidence="9">
    <name type="scientific">Clostridium symbiosum</name>
    <name type="common">Bacteroides symbiosus</name>
    <dbReference type="NCBI Taxonomy" id="1512"/>
    <lineage>
        <taxon>Bacteria</taxon>
        <taxon>Bacillati</taxon>
        <taxon>Bacillota</taxon>
        <taxon>Clostridia</taxon>
        <taxon>Lachnospirales</taxon>
        <taxon>Lachnospiraceae</taxon>
        <taxon>Otoolea</taxon>
    </lineage>
</organism>
<dbReference type="InterPro" id="IPR000014">
    <property type="entry name" value="PAS"/>
</dbReference>
<evidence type="ECO:0000256" key="3">
    <source>
        <dbReference type="PROSITE-ProRule" id="PRU00169"/>
    </source>
</evidence>
<comment type="function">
    <text evidence="2">May play the central regulatory role in sporulation. It may be an element of the effector pathway responsible for the activation of sporulation genes in response to nutritional stress. Spo0A may act in concert with spo0H (a sigma factor) to control the expression of some genes that are critical to the sporulation process.</text>
</comment>
<dbReference type="PROSITE" id="PS50110">
    <property type="entry name" value="RESPONSE_REGULATORY"/>
    <property type="match status" value="1"/>
</dbReference>
<dbReference type="InterPro" id="IPR052020">
    <property type="entry name" value="Cyclic_di-GMP/3'3'-cGAMP_PDE"/>
</dbReference>
<dbReference type="InterPro" id="IPR029016">
    <property type="entry name" value="GAF-like_dom_sf"/>
</dbReference>
<dbReference type="AlphaFoldDB" id="A0A6N3HVJ3"/>
<reference evidence="9" key="1">
    <citation type="submission" date="2019-11" db="EMBL/GenBank/DDBJ databases">
        <authorList>
            <person name="Feng L."/>
        </authorList>
    </citation>
    <scope>NUCLEOTIDE SEQUENCE</scope>
    <source>
        <strain evidence="9">CsymbiosumLFYP84</strain>
    </source>
</reference>
<dbReference type="PROSITE" id="PS50113">
    <property type="entry name" value="PAC"/>
    <property type="match status" value="2"/>
</dbReference>
<dbReference type="PANTHER" id="PTHR45228">
    <property type="entry name" value="CYCLIC DI-GMP PHOSPHODIESTERASE TM_0186-RELATED"/>
    <property type="match status" value="1"/>
</dbReference>
<evidence type="ECO:0000256" key="2">
    <source>
        <dbReference type="ARBA" id="ARBA00024867"/>
    </source>
</evidence>
<dbReference type="SUPFAM" id="SSF109604">
    <property type="entry name" value="HD-domain/PDEase-like"/>
    <property type="match status" value="1"/>
</dbReference>
<evidence type="ECO:0000259" key="7">
    <source>
        <dbReference type="PROSITE" id="PS50887"/>
    </source>
</evidence>
<dbReference type="SUPFAM" id="SSF55785">
    <property type="entry name" value="PYP-like sensor domain (PAS domain)"/>
    <property type="match status" value="2"/>
</dbReference>
<feature type="modified residue" description="4-aspartylphosphate" evidence="3">
    <location>
        <position position="55"/>
    </location>
</feature>
<dbReference type="CDD" id="cd01949">
    <property type="entry name" value="GGDEF"/>
    <property type="match status" value="1"/>
</dbReference>
<evidence type="ECO:0000259" key="5">
    <source>
        <dbReference type="PROSITE" id="PS50112"/>
    </source>
</evidence>
<dbReference type="EMBL" id="CACRUA010000081">
    <property type="protein sequence ID" value="VYU81084.1"/>
    <property type="molecule type" value="Genomic_DNA"/>
</dbReference>